<dbReference type="GO" id="GO:0006633">
    <property type="term" value="P:fatty acid biosynthetic process"/>
    <property type="evidence" value="ECO:0007669"/>
    <property type="project" value="InterPro"/>
</dbReference>
<dbReference type="InterPro" id="IPR020841">
    <property type="entry name" value="PKS_Beta-ketoAc_synthase_dom"/>
</dbReference>
<dbReference type="Gene3D" id="1.10.1200.10">
    <property type="entry name" value="ACP-like"/>
    <property type="match status" value="1"/>
</dbReference>
<dbReference type="GO" id="GO:0004315">
    <property type="term" value="F:3-oxoacyl-[acyl-carrier-protein] synthase activity"/>
    <property type="evidence" value="ECO:0007669"/>
    <property type="project" value="InterPro"/>
</dbReference>
<dbReference type="InterPro" id="IPR016036">
    <property type="entry name" value="Malonyl_transacylase_ACP-bd"/>
</dbReference>
<dbReference type="SUPFAM" id="SSF51735">
    <property type="entry name" value="NAD(P)-binding Rossmann-fold domains"/>
    <property type="match status" value="2"/>
</dbReference>
<dbReference type="InterPro" id="IPR014030">
    <property type="entry name" value="Ketoacyl_synth_N"/>
</dbReference>
<dbReference type="RefSeq" id="WP_208264055.1">
    <property type="nucleotide sequence ID" value="NZ_JAGEOJ010000043.1"/>
</dbReference>
<dbReference type="Gene3D" id="3.40.47.10">
    <property type="match status" value="1"/>
</dbReference>
<dbReference type="PROSITE" id="PS52004">
    <property type="entry name" value="KS3_2"/>
    <property type="match status" value="1"/>
</dbReference>
<dbReference type="InterPro" id="IPR016039">
    <property type="entry name" value="Thiolase-like"/>
</dbReference>
<dbReference type="SUPFAM" id="SSF53901">
    <property type="entry name" value="Thiolase-like"/>
    <property type="match status" value="1"/>
</dbReference>
<evidence type="ECO:0000256" key="3">
    <source>
        <dbReference type="ARBA" id="ARBA00022679"/>
    </source>
</evidence>
<evidence type="ECO:0000256" key="2">
    <source>
        <dbReference type="ARBA" id="ARBA00022553"/>
    </source>
</evidence>
<dbReference type="EMBL" id="JAGEOJ010000043">
    <property type="protein sequence ID" value="MBO2455813.1"/>
    <property type="molecule type" value="Genomic_DNA"/>
</dbReference>
<dbReference type="InterPro" id="IPR052568">
    <property type="entry name" value="PKS-FAS_Synthase"/>
</dbReference>
<feature type="domain" description="Carrier" evidence="5">
    <location>
        <begin position="1602"/>
        <end position="1688"/>
    </location>
</feature>
<keyword evidence="1" id="KW-0596">Phosphopantetheine</keyword>
<sequence length="2174" mass="225351">MTSPPAGRELIIAVTPFDEPNPRLAAAAIRAGALGVLDLGRDEGAARSAAAELGAWLRRPYAVRVPDGCPLTPSALPDEVDTVMVAVPEGIGLWSDGGRRRVLVEVRDTAQAAQAIADGAAGLIVRGNEGGGRVGDLTTFMLLQHVLAAEPGVPVWAAGGIGPHTAAGVVAGGAAGVVLDAQLALTTESRSVLPAAVSAAIRAMDGSEPSLTHGRRVFTRPGLPAPLPIGQEGAFAAPLADRYATTGGVIQAVREAILAGVAEAPAVRLNVAQGPMTRVSDQAAFAEQVAKEGGLPFLALALMRGDEVHRLLLETAERLGDLDWGVGVLGFVPAELRAEQLDAITRVRPPFALIAGGRPAQAAPLEEAGIRTYLHVPSPGLLKRFVAEGARRFVFEGMECGGHVGPRASLPLWEAQLSVLADEGVAPAELDLLFAGGVHDARSAAMVAAAAAPLAARGASVGVLMGTAYLFTEEAVAAGAIQPGYQQAALECSRTTLLETSPGHATRCADTPYVTTFAHTRDRLAEQGAERRDMWAELEQLNLGRLRIASKGLRRPGNVLERGPDNVLERVPEEEQREQGMFMLGDVASLHATTTTIADLHAQVTQGSADHLAARAQDFEPARPQHRPEPLDVAIVGMACVYPDAADLAGFWRNVVSGTDAVREVPAERWDADTFYDPDPELAGDRTPSKWGGFLPPIPFDALAYGIPPASLASIEPVQLLALDVAAKALGDAGYATRPFDRARCSVIFGAEAGTDLAGAYGFRSLYPAYHGELPADLDRQLPSLTEDSFPGVLANVIAGRIANRLDLGGVNYTVDAACAASLAAVDLACKELTTGSSDMVLCGGADVHNGINDFLMFSSVHALSPSGRCATFDSGADGIALGEGVACVVLKRLADAERDGDRIYAVIKAVAGSSDGRSLGLTAPRPEGQRLALERAYERAAIDPAEVGLVEAHGTGTVVGDRTELATLTGVFGESGAAPGSASLGSVKSQIGHTKCAAGLAGLIKAARAVHAGVRPPTLHLREPNAYWEPDASPFFFDGEARPWTAPAAGRVAGVSAFGFGGTNFHAVLTGYDGGPEPAHGLDEWPAELFLFGADDDLARLAALIRSNDAAGRPLPLRSLAAAAHRERTPGPARAAIVATDLDELAARLPAVTLAEPSAPEKVAFLFPGQGSQRPGMLADLLIAFPWLRTVLDDRVDERIAAAMFPPAAFTPEQRVAQRDAITDTRVAQPALGVAGIALHRLLDALGVRPDLAAGHSYGELAALWAAGTFDTATLLRLSTERADAILAAADGDPGTMAAVKATADDVRARLNDPSVVIANHNAPRQCVISGPTDAVERAVESLRAAGIQAEPIPVACAFHSTVVAAASGTFRERLDAADVGSPAFPVWSNTTAAAYPAEPDALRELLARQVAEPVRFAEQIEAMYEAGTRVFVETGPGRVLTGLVGKILGDRPHTAVACDVPGEHGLTRLLTALAELAVAGLPVDAGPLFGGRAIPAAEIPERRPGWLVNGHLVRTADGEYLSGGLCPARRIAAAPAAVAADRDSTVLEYLRASREMAAAQRDVMLGYLGTNVPPAAPIQDPVVYQLEPEQEPDGAVASAPVPVNAMEAVLDIIGGRTGYPRDMLDPGLDLEADLSIDSIKRVEIIGELADRLGLSAPGTALDESLVEQVVRIKTIGGIVEWIEGGEDAPGAIDRHVIEPVPLPPADAAEAADLTGRRFAIVEDGHGVALDLAVLLEEHGAQVTDVEAADGLIDLSGLGPGQAPVLPAAFEGLRAALTGGVTQLLLATSSGDPIPGAGMRGFARTAAIEYPDVAVRAVEVDPKDEPHRAARQLLTELCDAEGPVFVAHTADNARITLQPVRAPLASDTGPPPLTAESVVLVTGGARGITARTALGLARATGCQIELVGRTSPDGPTLDGPTPDGPALDGAALDGPALDGPALDGDAAELRTALIEQGMRAPAEIEAAIARILAAREIRATLAELPGATYHVADVRDAAAVRAVIDDVYARHGRLDGVIHGAGLLEDRLLADKDAESFERVFSTKVDGALALADALRTDVKFLAFFGSVAGVYGNRGQADYAAANDALDTFAHAWSGRFNGRVLAVDWGPWASAGGGMVTPELERAYARRGISLLDPDAAVAAFLAELGAGLSAGTGLGTRQVVITAPAEDGER</sequence>
<dbReference type="Pfam" id="PF02801">
    <property type="entry name" value="Ketoacyl-synt_C"/>
    <property type="match status" value="1"/>
</dbReference>
<evidence type="ECO:0000259" key="5">
    <source>
        <dbReference type="PROSITE" id="PS50075"/>
    </source>
</evidence>
<feature type="compositionally biased region" description="Low complexity" evidence="4">
    <location>
        <begin position="1911"/>
        <end position="1927"/>
    </location>
</feature>
<evidence type="ECO:0000313" key="7">
    <source>
        <dbReference type="EMBL" id="MBO2455813.1"/>
    </source>
</evidence>
<dbReference type="PROSITE" id="PS50075">
    <property type="entry name" value="CARRIER"/>
    <property type="match status" value="1"/>
</dbReference>
<comment type="caution">
    <text evidence="7">The sequence shown here is derived from an EMBL/GenBank/DDBJ whole genome shotgun (WGS) entry which is preliminary data.</text>
</comment>
<dbReference type="SUPFAM" id="SSF52151">
    <property type="entry name" value="FabD/lysophospholipase-like"/>
    <property type="match status" value="1"/>
</dbReference>
<feature type="domain" description="Ketosynthase family 3 (KS3)" evidence="6">
    <location>
        <begin position="630"/>
        <end position="1072"/>
    </location>
</feature>
<dbReference type="Gene3D" id="3.40.50.720">
    <property type="entry name" value="NAD(P)-binding Rossmann-like Domain"/>
    <property type="match status" value="1"/>
</dbReference>
<dbReference type="InterPro" id="IPR014043">
    <property type="entry name" value="Acyl_transferase_dom"/>
</dbReference>
<dbReference type="InterPro" id="IPR018201">
    <property type="entry name" value="Ketoacyl_synth_AS"/>
</dbReference>
<dbReference type="Pfam" id="PF03060">
    <property type="entry name" value="NMO"/>
    <property type="match status" value="1"/>
</dbReference>
<dbReference type="SUPFAM" id="SSF55048">
    <property type="entry name" value="Probable ACP-binding domain of malonyl-CoA ACP transacylase"/>
    <property type="match status" value="1"/>
</dbReference>
<protein>
    <submittedName>
        <fullName evidence="7">SDR family NAD(P)-dependent oxidoreductase</fullName>
    </submittedName>
</protein>
<dbReference type="Pfam" id="PF00550">
    <property type="entry name" value="PP-binding"/>
    <property type="match status" value="1"/>
</dbReference>
<dbReference type="InterPro" id="IPR036736">
    <property type="entry name" value="ACP-like_sf"/>
</dbReference>
<dbReference type="InterPro" id="IPR009081">
    <property type="entry name" value="PP-bd_ACP"/>
</dbReference>
<dbReference type="InterPro" id="IPR013785">
    <property type="entry name" value="Aldolase_TIM"/>
</dbReference>
<dbReference type="SMART" id="SM00825">
    <property type="entry name" value="PKS_KS"/>
    <property type="match status" value="1"/>
</dbReference>
<evidence type="ECO:0000259" key="6">
    <source>
        <dbReference type="PROSITE" id="PS52004"/>
    </source>
</evidence>
<reference evidence="7" key="1">
    <citation type="submission" date="2021-03" db="EMBL/GenBank/DDBJ databases">
        <authorList>
            <person name="Kanchanasin P."/>
            <person name="Saeng-In P."/>
            <person name="Phongsopitanun W."/>
            <person name="Yuki M."/>
            <person name="Kudo T."/>
            <person name="Ohkuma M."/>
            <person name="Tanasupawat S."/>
        </authorList>
    </citation>
    <scope>NUCLEOTIDE SEQUENCE</scope>
    <source>
        <strain evidence="7">GKU 128</strain>
    </source>
</reference>
<dbReference type="SMART" id="SM00827">
    <property type="entry name" value="PKS_AT"/>
    <property type="match status" value="1"/>
</dbReference>
<dbReference type="Pfam" id="PF00698">
    <property type="entry name" value="Acyl_transf_1"/>
    <property type="match status" value="1"/>
</dbReference>
<dbReference type="InterPro" id="IPR016035">
    <property type="entry name" value="Acyl_Trfase/lysoPLipase"/>
</dbReference>
<dbReference type="PANTHER" id="PTHR43074">
    <property type="entry name" value="OMEGA-3 POLYUNSATURATED FATTY ACID SYNTHASE PFAB-RELATED"/>
    <property type="match status" value="1"/>
</dbReference>
<evidence type="ECO:0000256" key="1">
    <source>
        <dbReference type="ARBA" id="ARBA00022450"/>
    </source>
</evidence>
<keyword evidence="3" id="KW-0808">Transferase</keyword>
<dbReference type="SMART" id="SM00822">
    <property type="entry name" value="PKS_KR"/>
    <property type="match status" value="1"/>
</dbReference>
<proteinExistence type="predicted"/>
<feature type="region of interest" description="Disordered" evidence="4">
    <location>
        <begin position="1908"/>
        <end position="1927"/>
    </location>
</feature>
<dbReference type="Pfam" id="PF00109">
    <property type="entry name" value="ketoacyl-synt"/>
    <property type="match status" value="1"/>
</dbReference>
<dbReference type="InterPro" id="IPR001227">
    <property type="entry name" value="Ac_transferase_dom_sf"/>
</dbReference>
<dbReference type="Pfam" id="PF08659">
    <property type="entry name" value="KR"/>
    <property type="match status" value="1"/>
</dbReference>
<dbReference type="CDD" id="cd00833">
    <property type="entry name" value="PKS"/>
    <property type="match status" value="1"/>
</dbReference>
<evidence type="ECO:0000256" key="4">
    <source>
        <dbReference type="SAM" id="MobiDB-lite"/>
    </source>
</evidence>
<organism evidence="7 8">
    <name type="scientific">Actinomadura barringtoniae</name>
    <dbReference type="NCBI Taxonomy" id="1427535"/>
    <lineage>
        <taxon>Bacteria</taxon>
        <taxon>Bacillati</taxon>
        <taxon>Actinomycetota</taxon>
        <taxon>Actinomycetes</taxon>
        <taxon>Streptosporangiales</taxon>
        <taxon>Thermomonosporaceae</taxon>
        <taxon>Actinomadura</taxon>
    </lineage>
</organism>
<dbReference type="PROSITE" id="PS00606">
    <property type="entry name" value="KS3_1"/>
    <property type="match status" value="1"/>
</dbReference>
<dbReference type="InterPro" id="IPR057326">
    <property type="entry name" value="KR_dom"/>
</dbReference>
<dbReference type="Proteomes" id="UP000669179">
    <property type="component" value="Unassembled WGS sequence"/>
</dbReference>
<name>A0A939TA64_9ACTN</name>
<evidence type="ECO:0000313" key="8">
    <source>
        <dbReference type="Proteomes" id="UP000669179"/>
    </source>
</evidence>
<keyword evidence="2" id="KW-0597">Phosphoprotein</keyword>
<dbReference type="SUPFAM" id="SSF47336">
    <property type="entry name" value="ACP-like"/>
    <property type="match status" value="1"/>
</dbReference>
<keyword evidence="8" id="KW-1185">Reference proteome</keyword>
<dbReference type="InterPro" id="IPR013968">
    <property type="entry name" value="PKS_KR"/>
</dbReference>
<dbReference type="CDD" id="cd08953">
    <property type="entry name" value="KR_2_SDR_x"/>
    <property type="match status" value="1"/>
</dbReference>
<dbReference type="InterPro" id="IPR036291">
    <property type="entry name" value="NAD(P)-bd_dom_sf"/>
</dbReference>
<dbReference type="PANTHER" id="PTHR43074:SF1">
    <property type="entry name" value="BETA-KETOACYL SYNTHASE FAMILY PROTEIN-RELATED"/>
    <property type="match status" value="1"/>
</dbReference>
<dbReference type="InterPro" id="IPR014031">
    <property type="entry name" value="Ketoacyl_synth_C"/>
</dbReference>
<dbReference type="Gene3D" id="3.20.20.70">
    <property type="entry name" value="Aldolase class I"/>
    <property type="match status" value="2"/>
</dbReference>
<gene>
    <name evidence="7" type="ORF">J4573_52675</name>
</gene>
<dbReference type="SUPFAM" id="SSF51412">
    <property type="entry name" value="Inosine monophosphate dehydrogenase (IMPDH)"/>
    <property type="match status" value="2"/>
</dbReference>
<dbReference type="Gene3D" id="3.40.366.10">
    <property type="entry name" value="Malonyl-Coenzyme A Acyl Carrier Protein, domain 2"/>
    <property type="match status" value="1"/>
</dbReference>
<accession>A0A939TA64</accession>